<evidence type="ECO:0000313" key="3">
    <source>
        <dbReference type="Proteomes" id="UP000267524"/>
    </source>
</evidence>
<dbReference type="RefSeq" id="WP_122545790.1">
    <property type="nucleotide sequence ID" value="NZ_QWIV01000005.1"/>
</dbReference>
<name>A0A3M7LFV4_9FLAO</name>
<evidence type="ECO:0008006" key="4">
    <source>
        <dbReference type="Google" id="ProtNLM"/>
    </source>
</evidence>
<reference evidence="2 3" key="1">
    <citation type="submission" date="2018-08" db="EMBL/GenBank/DDBJ databases">
        <title>Chryseobacterium nematophagum: a novel matrix digesting pathogen of nematodes.</title>
        <authorList>
            <person name="Page A."/>
            <person name="Roberts M."/>
            <person name="Felix M.-A."/>
            <person name="Weir W."/>
        </authorList>
    </citation>
    <scope>NUCLEOTIDE SEQUENCE [LARGE SCALE GENOMIC DNA]</scope>
    <source>
        <strain evidence="2 3">JUb275</strain>
    </source>
</reference>
<dbReference type="AlphaFoldDB" id="A0A3M7LFV4"/>
<dbReference type="PROSITE" id="PS51257">
    <property type="entry name" value="PROKAR_LIPOPROTEIN"/>
    <property type="match status" value="1"/>
</dbReference>
<dbReference type="Gene3D" id="3.30.1040.20">
    <property type="match status" value="1"/>
</dbReference>
<sequence>MKMKILIAIMSMAILSSCNNDVLSEENTDNSQNSMTAKSRMGIYDGPASPLKNRILTVKRFSSGSLPGNTRNCEIKKINYDINYSEFTKFTTRNHLIWPGNLIQAKTFLSENLAVFPTGGERNEITVKIDGPLFGDNGGGETIEATASNTQKALGKLLLKYENANTSFAANYEVSIQRAYSNKQLETALNIGYTGVVGNMSGKFGFTFDKSKTYYAVTLKQVFFTFSVDADKTSLSGPKGWIKNNIDNGMEPPVVIETVTYGRLYTLVYESSASANELSAALEALYRAPTGFLSGDFNSKYKSIMENTRVYAKQIGGSASQGLDASLCAMAKDFSQVQVFMHKGAEVSRANMGAIIHYTALNTAPAVFNLPVTKHVRGEETYQECADNKYKLILKNNYTAAIPLTIKTADNKTDIWHLPKDESITFYFDLNRKQFVHNGSPLKQIDFNSGSSGDDINFIEKDRYNYTPKIKYQSKKIGYGIVTTLFDNYKEIHTTIAETAHDEDGINQNGRGPKAQLVGTIDLQNNALVIDMK</sequence>
<dbReference type="PRINTS" id="PR01400">
    <property type="entry name" value="TACYTOLYSIN"/>
</dbReference>
<evidence type="ECO:0000313" key="2">
    <source>
        <dbReference type="EMBL" id="RMZ60985.1"/>
    </source>
</evidence>
<dbReference type="Gene3D" id="3.40.30.40">
    <property type="entry name" value="Perfringolysin"/>
    <property type="match status" value="1"/>
</dbReference>
<dbReference type="InterPro" id="IPR036363">
    <property type="entry name" value="Thiol_cytolysin_ab_sf"/>
</dbReference>
<dbReference type="Proteomes" id="UP000267524">
    <property type="component" value="Unassembled WGS sequence"/>
</dbReference>
<feature type="chain" id="PRO_5018173849" description="Thiol-activated cytolysin" evidence="1">
    <location>
        <begin position="21"/>
        <end position="533"/>
    </location>
</feature>
<dbReference type="InterPro" id="IPR036359">
    <property type="entry name" value="Thiol_cytolysin_sf"/>
</dbReference>
<keyword evidence="3" id="KW-1185">Reference proteome</keyword>
<organism evidence="2 3">
    <name type="scientific">Chryseobacterium nematophagum</name>
    <dbReference type="NCBI Taxonomy" id="2305228"/>
    <lineage>
        <taxon>Bacteria</taxon>
        <taxon>Pseudomonadati</taxon>
        <taxon>Bacteroidota</taxon>
        <taxon>Flavobacteriia</taxon>
        <taxon>Flavobacteriales</taxon>
        <taxon>Weeksellaceae</taxon>
        <taxon>Chryseobacterium group</taxon>
        <taxon>Chryseobacterium</taxon>
    </lineage>
</organism>
<dbReference type="Gene3D" id="3.90.840.10">
    <property type="entry name" value="Thiol-activated cytolysin superfamily/Thiol-activated cytolysin, alpha-beta domain"/>
    <property type="match status" value="1"/>
</dbReference>
<dbReference type="InterPro" id="IPR001869">
    <property type="entry name" value="Thiol_cytolysin"/>
</dbReference>
<accession>A0A3M7LFV4</accession>
<proteinExistence type="predicted"/>
<dbReference type="GO" id="GO:0015485">
    <property type="term" value="F:cholesterol binding"/>
    <property type="evidence" value="ECO:0007669"/>
    <property type="project" value="InterPro"/>
</dbReference>
<protein>
    <recommendedName>
        <fullName evidence="4">Thiol-activated cytolysin</fullName>
    </recommendedName>
</protein>
<comment type="caution">
    <text evidence="2">The sequence shown here is derived from an EMBL/GenBank/DDBJ whole genome shotgun (WGS) entry which is preliminary data.</text>
</comment>
<evidence type="ECO:0000256" key="1">
    <source>
        <dbReference type="SAM" id="SignalP"/>
    </source>
</evidence>
<feature type="signal peptide" evidence="1">
    <location>
        <begin position="1"/>
        <end position="20"/>
    </location>
</feature>
<gene>
    <name evidence="2" type="ORF">D1632_03175</name>
</gene>
<keyword evidence="1" id="KW-0732">Signal</keyword>
<dbReference type="SUPFAM" id="SSF56978">
    <property type="entry name" value="Perfringolysin"/>
    <property type="match status" value="1"/>
</dbReference>
<dbReference type="EMBL" id="QWIV01000005">
    <property type="protein sequence ID" value="RMZ60985.1"/>
    <property type="molecule type" value="Genomic_DNA"/>
</dbReference>
<dbReference type="Pfam" id="PF01289">
    <property type="entry name" value="Thiol_cytolysin"/>
    <property type="match status" value="1"/>
</dbReference>